<organism evidence="2 3">
    <name type="scientific">Dactylosporangium sucinum</name>
    <dbReference type="NCBI Taxonomy" id="1424081"/>
    <lineage>
        <taxon>Bacteria</taxon>
        <taxon>Bacillati</taxon>
        <taxon>Actinomycetota</taxon>
        <taxon>Actinomycetes</taxon>
        <taxon>Micromonosporales</taxon>
        <taxon>Micromonosporaceae</taxon>
        <taxon>Dactylosporangium</taxon>
    </lineage>
</organism>
<dbReference type="AlphaFoldDB" id="A0A917TX95"/>
<reference evidence="2" key="1">
    <citation type="journal article" date="2014" name="Int. J. Syst. Evol. Microbiol.">
        <title>Complete genome sequence of Corynebacterium casei LMG S-19264T (=DSM 44701T), isolated from a smear-ripened cheese.</title>
        <authorList>
            <consortium name="US DOE Joint Genome Institute (JGI-PGF)"/>
            <person name="Walter F."/>
            <person name="Albersmeier A."/>
            <person name="Kalinowski J."/>
            <person name="Ruckert C."/>
        </authorList>
    </citation>
    <scope>NUCLEOTIDE SEQUENCE</scope>
    <source>
        <strain evidence="2">JCM 19831</strain>
    </source>
</reference>
<feature type="region of interest" description="Disordered" evidence="1">
    <location>
        <begin position="46"/>
        <end position="75"/>
    </location>
</feature>
<dbReference type="EMBL" id="BMPI01000025">
    <property type="protein sequence ID" value="GGM42586.1"/>
    <property type="molecule type" value="Genomic_DNA"/>
</dbReference>
<accession>A0A917TX95</accession>
<evidence type="ECO:0000256" key="1">
    <source>
        <dbReference type="SAM" id="MobiDB-lite"/>
    </source>
</evidence>
<evidence type="ECO:0000313" key="3">
    <source>
        <dbReference type="Proteomes" id="UP000642070"/>
    </source>
</evidence>
<keyword evidence="3" id="KW-1185">Reference proteome</keyword>
<sequence length="133" mass="12882">MERALPVRTLAAVLLAVAVAWMHTVAVAGIPAPGGHHAAGVVAMTPPAEGTTSTPHVPSGDDGAGGHGRGHAGSMCQAPGLGGAGWSPALLALPFHVAPTGPLPSLPTTVAVDAARGTGCGPPSLAMLSILRT</sequence>
<name>A0A917TX95_9ACTN</name>
<comment type="caution">
    <text evidence="2">The sequence shown here is derived from an EMBL/GenBank/DDBJ whole genome shotgun (WGS) entry which is preliminary data.</text>
</comment>
<dbReference type="Proteomes" id="UP000642070">
    <property type="component" value="Unassembled WGS sequence"/>
</dbReference>
<dbReference type="InterPro" id="IPR046151">
    <property type="entry name" value="DUF6153"/>
</dbReference>
<gene>
    <name evidence="2" type="ORF">GCM10007977_050150</name>
</gene>
<protein>
    <submittedName>
        <fullName evidence="2">Uncharacterized protein</fullName>
    </submittedName>
</protein>
<evidence type="ECO:0000313" key="2">
    <source>
        <dbReference type="EMBL" id="GGM42586.1"/>
    </source>
</evidence>
<reference evidence="2" key="2">
    <citation type="submission" date="2020-09" db="EMBL/GenBank/DDBJ databases">
        <authorList>
            <person name="Sun Q."/>
            <person name="Ohkuma M."/>
        </authorList>
    </citation>
    <scope>NUCLEOTIDE SEQUENCE</scope>
    <source>
        <strain evidence="2">JCM 19831</strain>
    </source>
</reference>
<dbReference type="Pfam" id="PF19650">
    <property type="entry name" value="DUF6153"/>
    <property type="match status" value="1"/>
</dbReference>
<dbReference type="RefSeq" id="WP_190252371.1">
    <property type="nucleotide sequence ID" value="NZ_BMPI01000025.1"/>
</dbReference>
<proteinExistence type="predicted"/>